<dbReference type="Pfam" id="PF01936">
    <property type="entry name" value="NYN"/>
    <property type="match status" value="1"/>
</dbReference>
<dbReference type="InterPro" id="IPR041966">
    <property type="entry name" value="LOTUS-like"/>
</dbReference>
<gene>
    <name evidence="2" type="ORF">Pcatena_11570</name>
</gene>
<sequence length="263" mass="29081">MQDMNQNGAPQGTIAVLIDYENLALGTGKRRRGGHQQPGPAPDVKAILARLVDKGRIVAKRAYCDWQRFEGAVTPLHELGVELIEIPDRAHTGKNSADIRLSVDAMEMCLTKTHIDTFAILSGDSDFSPLVSKLREFDKTVIGVGMRESTSSLLAEVCDEFIFYEDIVSPGGIPEYESRVTAEKRPCYKLLLETIDALQRETDGFILASLLKGAMRRKQPQFSERTYGFRSFTALLNEASSLGLIKIHNDQRSGTAVVDGFCE</sequence>
<keyword evidence="3" id="KW-1185">Reference proteome</keyword>
<proteinExistence type="predicted"/>
<dbReference type="GO" id="GO:0004540">
    <property type="term" value="F:RNA nuclease activity"/>
    <property type="evidence" value="ECO:0007669"/>
    <property type="project" value="InterPro"/>
</dbReference>
<evidence type="ECO:0000313" key="2">
    <source>
        <dbReference type="EMBL" id="BBH50570.1"/>
    </source>
</evidence>
<dbReference type="InterPro" id="IPR021139">
    <property type="entry name" value="NYN"/>
</dbReference>
<protein>
    <recommendedName>
        <fullName evidence="1">HTH OST-type domain-containing protein</fullName>
    </recommendedName>
</protein>
<dbReference type="EMBL" id="AP019367">
    <property type="protein sequence ID" value="BBH50570.1"/>
    <property type="molecule type" value="Genomic_DNA"/>
</dbReference>
<dbReference type="Gene3D" id="3.40.50.1010">
    <property type="entry name" value="5'-nuclease"/>
    <property type="match status" value="1"/>
</dbReference>
<dbReference type="Pfam" id="PF12872">
    <property type="entry name" value="OST-HTH"/>
    <property type="match status" value="1"/>
</dbReference>
<dbReference type="RefSeq" id="WP_126422500.1">
    <property type="nucleotide sequence ID" value="NZ_AP019367.1"/>
</dbReference>
<evidence type="ECO:0000313" key="3">
    <source>
        <dbReference type="Proteomes" id="UP000273154"/>
    </source>
</evidence>
<dbReference type="PANTHER" id="PTHR35811:SF1">
    <property type="entry name" value="HTH OST-TYPE DOMAIN-CONTAINING PROTEIN"/>
    <property type="match status" value="1"/>
</dbReference>
<accession>A0A3G9KA83</accession>
<dbReference type="InterPro" id="IPR025605">
    <property type="entry name" value="OST-HTH/LOTUS_dom"/>
</dbReference>
<feature type="domain" description="HTH OST-type" evidence="1">
    <location>
        <begin position="186"/>
        <end position="262"/>
    </location>
</feature>
<dbReference type="PROSITE" id="PS51644">
    <property type="entry name" value="HTH_OST"/>
    <property type="match status" value="1"/>
</dbReference>
<dbReference type="GeneID" id="88849296"/>
<dbReference type="CDD" id="cd10146">
    <property type="entry name" value="LabA_like_C"/>
    <property type="match status" value="1"/>
</dbReference>
<dbReference type="KEGG" id="pcat:Pcatena_11570"/>
<name>A0A3G9KA83_9ACTN</name>
<organism evidence="2 3">
    <name type="scientific">Parolsenella catena</name>
    <dbReference type="NCBI Taxonomy" id="2003188"/>
    <lineage>
        <taxon>Bacteria</taxon>
        <taxon>Bacillati</taxon>
        <taxon>Actinomycetota</taxon>
        <taxon>Coriobacteriia</taxon>
        <taxon>Coriobacteriales</taxon>
        <taxon>Atopobiaceae</taxon>
        <taxon>Parolsenella</taxon>
    </lineage>
</organism>
<dbReference type="AlphaFoldDB" id="A0A3G9KA83"/>
<reference evidence="3" key="1">
    <citation type="submission" date="2018-11" db="EMBL/GenBank/DDBJ databases">
        <title>Comparative genomics of Parolsenella catena and Libanicoccus massiliensis: Reclassification of Libanicoccus massiliensis as Parolsenella massiliensis comb. nov.</title>
        <authorList>
            <person name="Sakamoto M."/>
            <person name="Ikeyama N."/>
            <person name="Murakami T."/>
            <person name="Mori H."/>
            <person name="Yuki M."/>
            <person name="Ohkuma M."/>
        </authorList>
    </citation>
    <scope>NUCLEOTIDE SEQUENCE [LARGE SCALE GENOMIC DNA]</scope>
    <source>
        <strain evidence="3">JCM 31932</strain>
    </source>
</reference>
<dbReference type="PANTHER" id="PTHR35811">
    <property type="entry name" value="SLR1870 PROTEIN"/>
    <property type="match status" value="1"/>
</dbReference>
<dbReference type="OrthoDB" id="2379772at2"/>
<evidence type="ECO:0000259" key="1">
    <source>
        <dbReference type="PROSITE" id="PS51644"/>
    </source>
</evidence>
<dbReference type="CDD" id="cd11297">
    <property type="entry name" value="PIN_LabA-like_N_1"/>
    <property type="match status" value="1"/>
</dbReference>
<dbReference type="Proteomes" id="UP000273154">
    <property type="component" value="Chromosome"/>
</dbReference>
<dbReference type="Gene3D" id="3.30.420.610">
    <property type="entry name" value="LOTUS domain-like"/>
    <property type="match status" value="1"/>
</dbReference>